<feature type="domain" description="EamA" evidence="3">
    <location>
        <begin position="147"/>
        <end position="278"/>
    </location>
</feature>
<proteinExistence type="inferred from homology"/>
<protein>
    <recommendedName>
        <fullName evidence="3">EamA domain-containing protein</fullName>
    </recommendedName>
</protein>
<dbReference type="Proteomes" id="UP000001422">
    <property type="component" value="Chromosome"/>
</dbReference>
<feature type="transmembrane region" description="Helical" evidence="2">
    <location>
        <begin position="118"/>
        <end position="135"/>
    </location>
</feature>
<feature type="transmembrane region" description="Helical" evidence="2">
    <location>
        <begin position="61"/>
        <end position="82"/>
    </location>
</feature>
<name>Q7U758_PARMW</name>
<comment type="similarity">
    <text evidence="1">Belongs to the EamA transporter family.</text>
</comment>
<evidence type="ECO:0000259" key="3">
    <source>
        <dbReference type="Pfam" id="PF00892"/>
    </source>
</evidence>
<evidence type="ECO:0000313" key="5">
    <source>
        <dbReference type="Proteomes" id="UP000001422"/>
    </source>
</evidence>
<dbReference type="Gene3D" id="1.10.3730.20">
    <property type="match status" value="1"/>
</dbReference>
<accession>Q7U758</accession>
<evidence type="ECO:0000256" key="1">
    <source>
        <dbReference type="ARBA" id="ARBA00007362"/>
    </source>
</evidence>
<dbReference type="PANTHER" id="PTHR22911:SF137">
    <property type="entry name" value="SOLUTE CARRIER FAMILY 35 MEMBER G2-RELATED"/>
    <property type="match status" value="1"/>
</dbReference>
<dbReference type="EMBL" id="BX569692">
    <property type="protein sequence ID" value="CAE07643.1"/>
    <property type="molecule type" value="Genomic_DNA"/>
</dbReference>
<feature type="domain" description="EamA" evidence="3">
    <location>
        <begin position="3"/>
        <end position="134"/>
    </location>
</feature>
<feature type="transmembrane region" description="Helical" evidence="2">
    <location>
        <begin position="177"/>
        <end position="196"/>
    </location>
</feature>
<evidence type="ECO:0000313" key="4">
    <source>
        <dbReference type="EMBL" id="CAE07643.1"/>
    </source>
</evidence>
<keyword evidence="2" id="KW-0812">Transmembrane</keyword>
<keyword evidence="5" id="KW-1185">Reference proteome</keyword>
<dbReference type="InterPro" id="IPR037185">
    <property type="entry name" value="EmrE-like"/>
</dbReference>
<organism evidence="4 5">
    <name type="scientific">Parasynechococcus marenigrum (strain WH8102)</name>
    <dbReference type="NCBI Taxonomy" id="84588"/>
    <lineage>
        <taxon>Bacteria</taxon>
        <taxon>Bacillati</taxon>
        <taxon>Cyanobacteriota</taxon>
        <taxon>Cyanophyceae</taxon>
        <taxon>Synechococcales</taxon>
        <taxon>Prochlorococcaceae</taxon>
        <taxon>Parasynechococcus</taxon>
        <taxon>Parasynechococcus marenigrum</taxon>
    </lineage>
</organism>
<dbReference type="Pfam" id="PF00892">
    <property type="entry name" value="EamA"/>
    <property type="match status" value="2"/>
</dbReference>
<dbReference type="eggNOG" id="COG0697">
    <property type="taxonomic scope" value="Bacteria"/>
</dbReference>
<keyword evidence="2" id="KW-0472">Membrane</keyword>
<dbReference type="SUPFAM" id="SSF103481">
    <property type="entry name" value="Multidrug resistance efflux transporter EmrE"/>
    <property type="match status" value="2"/>
</dbReference>
<dbReference type="InterPro" id="IPR000620">
    <property type="entry name" value="EamA_dom"/>
</dbReference>
<dbReference type="AlphaFoldDB" id="Q7U758"/>
<feature type="transmembrane region" description="Helical" evidence="2">
    <location>
        <begin position="208"/>
        <end position="230"/>
    </location>
</feature>
<keyword evidence="2" id="KW-1133">Transmembrane helix</keyword>
<sequence length="280" mass="28619">MPMIGVMAALAAALAWTTASGMWRSLSDQGSALQLNALKNGLATLLFLPVLALLPWQDNAAAIAMLLLSGGVGIAAGDSFYLAALRRLGTRRTLTLEAVGPVLASLGSVMLMGERLGARAWVGALLVAGAVVLVADSDVPLHRDRQGLALGLMAVLCGLSGAFLARQVLISSDLTPLQTAAVRLLGGWLALLPLVRARGSHLSIRSGLTLRIVLATGLGTNLGIALQQLVFQTMPVGPGVTLMSTAPVMALIAGRFEGDPIQPRGVLAAVLAVAGVACSV</sequence>
<feature type="transmembrane region" description="Helical" evidence="2">
    <location>
        <begin position="94"/>
        <end position="112"/>
    </location>
</feature>
<reference evidence="4 5" key="1">
    <citation type="journal article" date="2003" name="Nature">
        <title>The genome of a motile marine Synechococcus.</title>
        <authorList>
            <person name="Palenik B."/>
            <person name="Brahamsha B."/>
            <person name="Larimer F."/>
            <person name="Land M."/>
            <person name="Hauser L."/>
            <person name="Chain P."/>
            <person name="Lamerdin J."/>
            <person name="Regala W."/>
            <person name="Allen E.A."/>
            <person name="McCarren J."/>
            <person name="Paulsen I."/>
            <person name="Dufresne A."/>
            <person name="Partensky F."/>
            <person name="Webb E."/>
            <person name="Waterbury J."/>
        </authorList>
    </citation>
    <scope>NUCLEOTIDE SEQUENCE [LARGE SCALE GENOMIC DNA]</scope>
    <source>
        <strain evidence="4 5">WH8102</strain>
    </source>
</reference>
<feature type="transmembrane region" description="Helical" evidence="2">
    <location>
        <begin position="147"/>
        <end position="165"/>
    </location>
</feature>
<dbReference type="KEGG" id="syw:SYNW1128"/>
<dbReference type="HOGENOM" id="CLU_058789_2_0_3"/>
<evidence type="ECO:0000256" key="2">
    <source>
        <dbReference type="SAM" id="Phobius"/>
    </source>
</evidence>
<dbReference type="GO" id="GO:0016020">
    <property type="term" value="C:membrane"/>
    <property type="evidence" value="ECO:0007669"/>
    <property type="project" value="InterPro"/>
</dbReference>
<dbReference type="PANTHER" id="PTHR22911">
    <property type="entry name" value="ACYL-MALONYL CONDENSING ENZYME-RELATED"/>
    <property type="match status" value="1"/>
</dbReference>
<gene>
    <name evidence="4" type="ordered locus">SYNW1128</name>
</gene>
<dbReference type="STRING" id="84588.SYNW1128"/>